<evidence type="ECO:0000256" key="1">
    <source>
        <dbReference type="SAM" id="MobiDB-lite"/>
    </source>
</evidence>
<comment type="caution">
    <text evidence="2">The sequence shown here is derived from an EMBL/GenBank/DDBJ whole genome shotgun (WGS) entry which is preliminary data.</text>
</comment>
<protein>
    <submittedName>
        <fullName evidence="2">Uncharacterized protein</fullName>
    </submittedName>
</protein>
<feature type="region of interest" description="Disordered" evidence="1">
    <location>
        <begin position="1"/>
        <end position="48"/>
    </location>
</feature>
<sequence>MKGSRSGLLPLRNLGNVVSSPQTPLEASRAAGQRSGDKRIRARNGSRSGFLQLRNLGNVVSSSQAPLEASHAAGQRSGDKRLRA</sequence>
<evidence type="ECO:0000313" key="2">
    <source>
        <dbReference type="EMBL" id="KAJ1204066.1"/>
    </source>
</evidence>
<keyword evidence="3" id="KW-1185">Reference proteome</keyword>
<feature type="compositionally biased region" description="Polar residues" evidence="1">
    <location>
        <begin position="16"/>
        <end position="25"/>
    </location>
</feature>
<evidence type="ECO:0000313" key="3">
    <source>
        <dbReference type="Proteomes" id="UP001066276"/>
    </source>
</evidence>
<reference evidence="2" key="1">
    <citation type="journal article" date="2022" name="bioRxiv">
        <title>Sequencing and chromosome-scale assembly of the giantPleurodeles waltlgenome.</title>
        <authorList>
            <person name="Brown T."/>
            <person name="Elewa A."/>
            <person name="Iarovenko S."/>
            <person name="Subramanian E."/>
            <person name="Araus A.J."/>
            <person name="Petzold A."/>
            <person name="Susuki M."/>
            <person name="Suzuki K.-i.T."/>
            <person name="Hayashi T."/>
            <person name="Toyoda A."/>
            <person name="Oliveira C."/>
            <person name="Osipova E."/>
            <person name="Leigh N.D."/>
            <person name="Simon A."/>
            <person name="Yun M.H."/>
        </authorList>
    </citation>
    <scope>NUCLEOTIDE SEQUENCE</scope>
    <source>
        <strain evidence="2">20211129_DDA</strain>
        <tissue evidence="2">Liver</tissue>
    </source>
</reference>
<organism evidence="2 3">
    <name type="scientific">Pleurodeles waltl</name>
    <name type="common">Iberian ribbed newt</name>
    <dbReference type="NCBI Taxonomy" id="8319"/>
    <lineage>
        <taxon>Eukaryota</taxon>
        <taxon>Metazoa</taxon>
        <taxon>Chordata</taxon>
        <taxon>Craniata</taxon>
        <taxon>Vertebrata</taxon>
        <taxon>Euteleostomi</taxon>
        <taxon>Amphibia</taxon>
        <taxon>Batrachia</taxon>
        <taxon>Caudata</taxon>
        <taxon>Salamandroidea</taxon>
        <taxon>Salamandridae</taxon>
        <taxon>Pleurodelinae</taxon>
        <taxon>Pleurodeles</taxon>
    </lineage>
</organism>
<dbReference type="EMBL" id="JANPWB010000003">
    <property type="protein sequence ID" value="KAJ1204066.1"/>
    <property type="molecule type" value="Genomic_DNA"/>
</dbReference>
<feature type="region of interest" description="Disordered" evidence="1">
    <location>
        <begin position="61"/>
        <end position="84"/>
    </location>
</feature>
<accession>A0AAV7VTI4</accession>
<proteinExistence type="predicted"/>
<name>A0AAV7VTI4_PLEWA</name>
<dbReference type="Proteomes" id="UP001066276">
    <property type="component" value="Chromosome 2_1"/>
</dbReference>
<gene>
    <name evidence="2" type="ORF">NDU88_007847</name>
</gene>
<dbReference type="AlphaFoldDB" id="A0AAV7VTI4"/>